<organism evidence="2 3">
    <name type="scientific">Nocardia cyriacigeorgica</name>
    <dbReference type="NCBI Taxonomy" id="135487"/>
    <lineage>
        <taxon>Bacteria</taxon>
        <taxon>Bacillati</taxon>
        <taxon>Actinomycetota</taxon>
        <taxon>Actinomycetes</taxon>
        <taxon>Mycobacteriales</taxon>
        <taxon>Nocardiaceae</taxon>
        <taxon>Nocardia</taxon>
    </lineage>
</organism>
<dbReference type="RefSeq" id="WP_138458803.1">
    <property type="nucleotide sequence ID" value="NZ_VBUU01000043.1"/>
</dbReference>
<protein>
    <recommendedName>
        <fullName evidence="1">DUF6745 domain-containing protein</fullName>
    </recommendedName>
</protein>
<dbReference type="InterPro" id="IPR046633">
    <property type="entry name" value="DUF6745"/>
</dbReference>
<evidence type="ECO:0000313" key="3">
    <source>
        <dbReference type="Proteomes" id="UP000308349"/>
    </source>
</evidence>
<gene>
    <name evidence="2" type="ORF">FEK35_28325</name>
</gene>
<proteinExistence type="predicted"/>
<dbReference type="Proteomes" id="UP000308349">
    <property type="component" value="Unassembled WGS sequence"/>
</dbReference>
<dbReference type="AlphaFoldDB" id="A0A5R8P5Q7"/>
<name>A0A5R8P5Q7_9NOCA</name>
<evidence type="ECO:0000259" key="1">
    <source>
        <dbReference type="Pfam" id="PF20530"/>
    </source>
</evidence>
<accession>A0A5R8P5Q7</accession>
<evidence type="ECO:0000313" key="2">
    <source>
        <dbReference type="EMBL" id="TLF96657.1"/>
    </source>
</evidence>
<comment type="caution">
    <text evidence="2">The sequence shown here is derived from an EMBL/GenBank/DDBJ whole genome shotgun (WGS) entry which is preliminary data.</text>
</comment>
<dbReference type="EMBL" id="VBUU01000043">
    <property type="protein sequence ID" value="TLF96657.1"/>
    <property type="molecule type" value="Genomic_DNA"/>
</dbReference>
<sequence length="351" mass="38761">MSVLGQREAATIRKKWLDRMLCTEPADRSVAEAAISEIYELVGLSPPRFRWASSPFMAFATGEPGTRARGPEQLIPPLKHPVAQALSSLHVEASLDACSASRMFGPHVAWLLERSWAAVTQRILGAAQDRTYRSRFRMEACWGSPWADVLPARVCSSAERSGSVRLGQLWSTVAGACGPWWPGDGVCVVTERPRLLATELVNDTFGEVRLHSADGPAVRYADGWELYFWHGTRVPAWVVTDPTAEAIDRETNIEVRRCAIESLGWPAYLEEAGTHLIATAPDPGNHGFELMLYDAPRNQRVLVAVNGSVERDGTRRRYGLTVPGYFTDPVDAAAWTYGLTGAQYTQLLHRT</sequence>
<dbReference type="Pfam" id="PF20530">
    <property type="entry name" value="DUF6745"/>
    <property type="match status" value="1"/>
</dbReference>
<feature type="domain" description="DUF6745" evidence="1">
    <location>
        <begin position="171"/>
        <end position="345"/>
    </location>
</feature>
<reference evidence="2 3" key="1">
    <citation type="submission" date="2019-05" db="EMBL/GenBank/DDBJ databases">
        <title>Genomes sequences of two Nocardia cyriacigeorgica environmental isolates, type strains Nocardia asteroides ATCC 19247 and Nocardia cyriacigeorgica DSM 44484.</title>
        <authorList>
            <person name="Vautrin F."/>
            <person name="Bergeron E."/>
            <person name="Dubost A."/>
            <person name="Abrouk D."/>
            <person name="Rodriguez Nava V."/>
            <person name="Pujic P."/>
        </authorList>
    </citation>
    <scope>NUCLEOTIDE SEQUENCE [LARGE SCALE GENOMIC DNA]</scope>
    <source>
        <strain evidence="2 3">EML 1456</strain>
    </source>
</reference>
<dbReference type="OrthoDB" id="871648at2"/>